<evidence type="ECO:0000256" key="13">
    <source>
        <dbReference type="HAMAP-Rule" id="MF_00409"/>
    </source>
</evidence>
<evidence type="ECO:0000256" key="6">
    <source>
        <dbReference type="ARBA" id="ARBA00022556"/>
    </source>
</evidence>
<keyword evidence="15" id="KW-1185">Reference proteome</keyword>
<accession>A0ABU3TRF5</accession>
<evidence type="ECO:0000256" key="11">
    <source>
        <dbReference type="ARBA" id="ARBA00023098"/>
    </source>
</evidence>
<comment type="similarity">
    <text evidence="13">Belongs to the LpxK family.</text>
</comment>
<evidence type="ECO:0000256" key="2">
    <source>
        <dbReference type="ARBA" id="ARBA00004870"/>
    </source>
</evidence>
<evidence type="ECO:0000256" key="4">
    <source>
        <dbReference type="ARBA" id="ARBA00016436"/>
    </source>
</evidence>
<organism evidence="14 15">
    <name type="scientific">Aquirufa regiilacus</name>
    <dbReference type="NCBI Taxonomy" id="3024868"/>
    <lineage>
        <taxon>Bacteria</taxon>
        <taxon>Pseudomonadati</taxon>
        <taxon>Bacteroidota</taxon>
        <taxon>Cytophagia</taxon>
        <taxon>Cytophagales</taxon>
        <taxon>Flectobacillaceae</taxon>
        <taxon>Aquirufa</taxon>
    </lineage>
</organism>
<dbReference type="PANTHER" id="PTHR42724:SF1">
    <property type="entry name" value="TETRAACYLDISACCHARIDE 4'-KINASE, MITOCHONDRIAL-RELATED"/>
    <property type="match status" value="1"/>
</dbReference>
<sequence length="332" mass="38194">MIKRLLFYVLSELYGLITSCRNALYDRNVFSSKHFNRPTTLVIGNLAVGGTGKSPFVAYLVQHWPFPERLGILSRGYGRKTKGFRMVESTSKASEVGDEPLAYKRQMPEITVAVCEKRVIGVEKLQNEVDTLFLDDAFQHRAIQGDLNLLCTTYDKPFFIDKMLPLGRLRESSEGVKRAQAIVVNRCPATMTDAKKSAFESYGLPVFYTRVRYGSPVGPALNEIKNWHLVAGIADPLPFFKQAKSLGDIINQESYEDHYAFQTADFQYWEYIAKQCQADTGILTTHKDFMRFQEHLADYPNLLNHLYYLPMQMEFVSEEAEFWTWMKQSLKR</sequence>
<evidence type="ECO:0000256" key="9">
    <source>
        <dbReference type="ARBA" id="ARBA00022777"/>
    </source>
</evidence>
<comment type="caution">
    <text evidence="14">The sequence shown here is derived from an EMBL/GenBank/DDBJ whole genome shotgun (WGS) entry which is preliminary data.</text>
</comment>
<keyword evidence="8 13" id="KW-0547">Nucleotide-binding</keyword>
<dbReference type="NCBIfam" id="TIGR00682">
    <property type="entry name" value="lpxK"/>
    <property type="match status" value="1"/>
</dbReference>
<protein>
    <recommendedName>
        <fullName evidence="4 13">Tetraacyldisaccharide 4'-kinase</fullName>
        <ecNumber evidence="3 13">2.7.1.130</ecNumber>
    </recommendedName>
    <alternativeName>
        <fullName evidence="12 13">Lipid A 4'-kinase</fullName>
    </alternativeName>
</protein>
<evidence type="ECO:0000256" key="1">
    <source>
        <dbReference type="ARBA" id="ARBA00002274"/>
    </source>
</evidence>
<evidence type="ECO:0000256" key="10">
    <source>
        <dbReference type="ARBA" id="ARBA00022840"/>
    </source>
</evidence>
<keyword evidence="10 13" id="KW-0067">ATP-binding</keyword>
<proteinExistence type="inferred from homology"/>
<evidence type="ECO:0000313" key="14">
    <source>
        <dbReference type="EMBL" id="MDU0808404.1"/>
    </source>
</evidence>
<dbReference type="Proteomes" id="UP001249959">
    <property type="component" value="Unassembled WGS sequence"/>
</dbReference>
<comment type="caution">
    <text evidence="13">Lacks conserved residue(s) required for the propagation of feature annotation.</text>
</comment>
<evidence type="ECO:0000256" key="12">
    <source>
        <dbReference type="ARBA" id="ARBA00029757"/>
    </source>
</evidence>
<dbReference type="HAMAP" id="MF_00409">
    <property type="entry name" value="LpxK"/>
    <property type="match status" value="1"/>
</dbReference>
<keyword evidence="11 13" id="KW-0443">Lipid metabolism</keyword>
<dbReference type="InterPro" id="IPR003758">
    <property type="entry name" value="LpxK"/>
</dbReference>
<evidence type="ECO:0000313" key="15">
    <source>
        <dbReference type="Proteomes" id="UP001249959"/>
    </source>
</evidence>
<name>A0ABU3TRF5_9BACT</name>
<dbReference type="EC" id="2.7.1.130" evidence="3 13"/>
<keyword evidence="5 13" id="KW-0444">Lipid biosynthesis</keyword>
<comment type="function">
    <text evidence="1 13">Transfers the gamma-phosphate of ATP to the 4'-position of a tetraacyldisaccharide 1-phosphate intermediate (termed DS-1-P) to form tetraacyldisaccharide 1,4'-bis-phosphate (lipid IVA).</text>
</comment>
<gene>
    <name evidence="13 14" type="primary">lpxK</name>
    <name evidence="14" type="ORF">PQG45_05075</name>
</gene>
<evidence type="ECO:0000256" key="8">
    <source>
        <dbReference type="ARBA" id="ARBA00022741"/>
    </source>
</evidence>
<keyword evidence="6 13" id="KW-0441">Lipid A biosynthesis</keyword>
<keyword evidence="9 13" id="KW-0418">Kinase</keyword>
<dbReference type="Pfam" id="PF02606">
    <property type="entry name" value="LpxK"/>
    <property type="match status" value="1"/>
</dbReference>
<comment type="pathway">
    <text evidence="2 13">Glycolipid biosynthesis; lipid IV(A) biosynthesis; lipid IV(A) from (3R)-3-hydroxytetradecanoyl-[acyl-carrier-protein] and UDP-N-acetyl-alpha-D-glucosamine: step 6/6.</text>
</comment>
<dbReference type="GO" id="GO:0009029">
    <property type="term" value="F:lipid-A 4'-kinase activity"/>
    <property type="evidence" value="ECO:0007669"/>
    <property type="project" value="UniProtKB-EC"/>
</dbReference>
<reference evidence="14 15" key="1">
    <citation type="submission" date="2023-09" db="EMBL/GenBank/DDBJ databases">
        <title>Aquirufa genomes.</title>
        <authorList>
            <person name="Pitt A."/>
        </authorList>
    </citation>
    <scope>NUCLEOTIDE SEQUENCE [LARGE SCALE GENOMIC DNA]</scope>
    <source>
        <strain evidence="14 15">LEOWEIH-7C</strain>
    </source>
</reference>
<evidence type="ECO:0000256" key="7">
    <source>
        <dbReference type="ARBA" id="ARBA00022679"/>
    </source>
</evidence>
<evidence type="ECO:0000256" key="5">
    <source>
        <dbReference type="ARBA" id="ARBA00022516"/>
    </source>
</evidence>
<dbReference type="PANTHER" id="PTHR42724">
    <property type="entry name" value="TETRAACYLDISACCHARIDE 4'-KINASE"/>
    <property type="match status" value="1"/>
</dbReference>
<evidence type="ECO:0000256" key="3">
    <source>
        <dbReference type="ARBA" id="ARBA00012071"/>
    </source>
</evidence>
<dbReference type="EMBL" id="JAVNWW010000001">
    <property type="protein sequence ID" value="MDU0808404.1"/>
    <property type="molecule type" value="Genomic_DNA"/>
</dbReference>
<comment type="catalytic activity">
    <reaction evidence="13">
        <text>a lipid A disaccharide + ATP = a lipid IVA + ADP + H(+)</text>
        <dbReference type="Rhea" id="RHEA:67840"/>
        <dbReference type="ChEBI" id="CHEBI:15378"/>
        <dbReference type="ChEBI" id="CHEBI:30616"/>
        <dbReference type="ChEBI" id="CHEBI:176343"/>
        <dbReference type="ChEBI" id="CHEBI:176425"/>
        <dbReference type="ChEBI" id="CHEBI:456216"/>
        <dbReference type="EC" id="2.7.1.130"/>
    </reaction>
</comment>
<dbReference type="RefSeq" id="WP_315575221.1">
    <property type="nucleotide sequence ID" value="NZ_JARDXH010000002.1"/>
</dbReference>
<keyword evidence="7 13" id="KW-0808">Transferase</keyword>